<reference evidence="2 3" key="3">
    <citation type="submission" date="2019-11" db="EMBL/GenBank/DDBJ databases">
        <title>A de novo genome assembly of a pear dwarfing rootstock.</title>
        <authorList>
            <person name="Wang F."/>
            <person name="Wang J."/>
            <person name="Li S."/>
            <person name="Zhang Y."/>
            <person name="Fang M."/>
            <person name="Ma L."/>
            <person name="Zhao Y."/>
            <person name="Jiang S."/>
        </authorList>
    </citation>
    <scope>NUCLEOTIDE SEQUENCE [LARGE SCALE GENOMIC DNA]</scope>
    <source>
        <strain evidence="2">S2</strain>
        <tissue evidence="2">Leaf</tissue>
    </source>
</reference>
<dbReference type="AlphaFoldDB" id="A0A5N5FU39"/>
<keyword evidence="3" id="KW-1185">Reference proteome</keyword>
<keyword evidence="1" id="KW-1133">Transmembrane helix</keyword>
<evidence type="ECO:0000313" key="3">
    <source>
        <dbReference type="Proteomes" id="UP000327157"/>
    </source>
</evidence>
<proteinExistence type="predicted"/>
<accession>A0A5N5FU39</accession>
<keyword evidence="1" id="KW-0812">Transmembrane</keyword>
<keyword evidence="1" id="KW-0472">Membrane</keyword>
<name>A0A5N5FU39_9ROSA</name>
<reference evidence="2 3" key="1">
    <citation type="submission" date="2019-09" db="EMBL/GenBank/DDBJ databases">
        <authorList>
            <person name="Ou C."/>
        </authorList>
    </citation>
    <scope>NUCLEOTIDE SEQUENCE [LARGE SCALE GENOMIC DNA]</scope>
    <source>
        <strain evidence="2">S2</strain>
        <tissue evidence="2">Leaf</tissue>
    </source>
</reference>
<dbReference type="Proteomes" id="UP000327157">
    <property type="component" value="Chromosome 11"/>
</dbReference>
<reference evidence="3" key="2">
    <citation type="submission" date="2019-10" db="EMBL/GenBank/DDBJ databases">
        <title>A de novo genome assembly of a pear dwarfing rootstock.</title>
        <authorList>
            <person name="Wang F."/>
            <person name="Wang J."/>
            <person name="Li S."/>
            <person name="Zhang Y."/>
            <person name="Fang M."/>
            <person name="Ma L."/>
            <person name="Zhao Y."/>
            <person name="Jiang S."/>
        </authorList>
    </citation>
    <scope>NUCLEOTIDE SEQUENCE [LARGE SCALE GENOMIC DNA]</scope>
</reference>
<dbReference type="EMBL" id="SMOL01000559">
    <property type="protein sequence ID" value="KAB2606543.1"/>
    <property type="molecule type" value="Genomic_DNA"/>
</dbReference>
<feature type="transmembrane region" description="Helical" evidence="1">
    <location>
        <begin position="26"/>
        <end position="45"/>
    </location>
</feature>
<protein>
    <submittedName>
        <fullName evidence="2">Uncharacterized protein</fullName>
    </submittedName>
</protein>
<evidence type="ECO:0000256" key="1">
    <source>
        <dbReference type="SAM" id="Phobius"/>
    </source>
</evidence>
<evidence type="ECO:0000313" key="2">
    <source>
        <dbReference type="EMBL" id="KAB2606543.1"/>
    </source>
</evidence>
<feature type="transmembrane region" description="Helical" evidence="1">
    <location>
        <begin position="52"/>
        <end position="72"/>
    </location>
</feature>
<comment type="caution">
    <text evidence="2">The sequence shown here is derived from an EMBL/GenBank/DDBJ whole genome shotgun (WGS) entry which is preliminary data.</text>
</comment>
<organism evidence="2 3">
    <name type="scientific">Pyrus ussuriensis x Pyrus communis</name>
    <dbReference type="NCBI Taxonomy" id="2448454"/>
    <lineage>
        <taxon>Eukaryota</taxon>
        <taxon>Viridiplantae</taxon>
        <taxon>Streptophyta</taxon>
        <taxon>Embryophyta</taxon>
        <taxon>Tracheophyta</taxon>
        <taxon>Spermatophyta</taxon>
        <taxon>Magnoliopsida</taxon>
        <taxon>eudicotyledons</taxon>
        <taxon>Gunneridae</taxon>
        <taxon>Pentapetalae</taxon>
        <taxon>rosids</taxon>
        <taxon>fabids</taxon>
        <taxon>Rosales</taxon>
        <taxon>Rosaceae</taxon>
        <taxon>Amygdaloideae</taxon>
        <taxon>Maleae</taxon>
        <taxon>Pyrus</taxon>
    </lineage>
</organism>
<sequence length="116" mass="12668">MTDRCHRPLGANNAILQENEANPLRINVTVVLSSMVVGIGRYSWVGSAGRKGFGLAGSSLIFFPSFLIGQFLSSFPSFLFSSSYLSRTHGTHIAAPANLEPSKLVVNYYFTPVFNH</sequence>
<gene>
    <name evidence="2" type="ORF">D8674_006260</name>
</gene>